<comment type="caution">
    <text evidence="1">The sequence shown here is derived from an EMBL/GenBank/DDBJ whole genome shotgun (WGS) entry which is preliminary data.</text>
</comment>
<dbReference type="EMBL" id="JAROCY010000010">
    <property type="protein sequence ID" value="MDF8333879.1"/>
    <property type="molecule type" value="Genomic_DNA"/>
</dbReference>
<sequence length="101" mass="11705">MLIMVLAAAAATLAPADVHFRREYRAAPRAVRAFLIRRAGCNHWGGEEGYDADRARQIADAARQLRCNRIEADERRIKRRYAKSRRVRWLLATSRDWDTLP</sequence>
<reference evidence="1 2" key="1">
    <citation type="submission" date="2023-03" db="EMBL/GenBank/DDBJ databases">
        <title>Novosphingobium cyanobacteriorum sp. nov., isolated from a eutrophic reservoir during the Microcystis bloom period.</title>
        <authorList>
            <person name="Kang M."/>
            <person name="Le V."/>
            <person name="Ko S.-R."/>
            <person name="Lee S.-A."/>
            <person name="Ahn C.-Y."/>
        </authorList>
    </citation>
    <scope>NUCLEOTIDE SEQUENCE [LARGE SCALE GENOMIC DNA]</scope>
    <source>
        <strain evidence="1 2">HBC54</strain>
    </source>
</reference>
<protein>
    <submittedName>
        <fullName evidence="1">Uncharacterized protein</fullName>
    </submittedName>
</protein>
<proteinExistence type="predicted"/>
<keyword evidence="2" id="KW-1185">Reference proteome</keyword>
<gene>
    <name evidence="1" type="ORF">POM99_11755</name>
</gene>
<organism evidence="1 2">
    <name type="scientific">Novosphingobium cyanobacteriorum</name>
    <dbReference type="NCBI Taxonomy" id="3024215"/>
    <lineage>
        <taxon>Bacteria</taxon>
        <taxon>Pseudomonadati</taxon>
        <taxon>Pseudomonadota</taxon>
        <taxon>Alphaproteobacteria</taxon>
        <taxon>Sphingomonadales</taxon>
        <taxon>Sphingomonadaceae</taxon>
        <taxon>Novosphingobium</taxon>
    </lineage>
</organism>
<name>A0ABT6CIY2_9SPHN</name>
<dbReference type="RefSeq" id="WP_277278000.1">
    <property type="nucleotide sequence ID" value="NZ_JAROCY010000010.1"/>
</dbReference>
<evidence type="ECO:0000313" key="1">
    <source>
        <dbReference type="EMBL" id="MDF8333879.1"/>
    </source>
</evidence>
<accession>A0ABT6CIY2</accession>
<evidence type="ECO:0000313" key="2">
    <source>
        <dbReference type="Proteomes" id="UP001222770"/>
    </source>
</evidence>
<dbReference type="Proteomes" id="UP001222770">
    <property type="component" value="Unassembled WGS sequence"/>
</dbReference>